<organism evidence="1 2">
    <name type="scientific">Ajellomyces capsulatus</name>
    <name type="common">Darling's disease fungus</name>
    <name type="synonym">Histoplasma capsulatum</name>
    <dbReference type="NCBI Taxonomy" id="5037"/>
    <lineage>
        <taxon>Eukaryota</taxon>
        <taxon>Fungi</taxon>
        <taxon>Dikarya</taxon>
        <taxon>Ascomycota</taxon>
        <taxon>Pezizomycotina</taxon>
        <taxon>Eurotiomycetes</taxon>
        <taxon>Eurotiomycetidae</taxon>
        <taxon>Onygenales</taxon>
        <taxon>Ajellomycetaceae</taxon>
        <taxon>Histoplasma</taxon>
    </lineage>
</organism>
<sequence length="124" mass="14026">MVFKETNFAYFQHMSCSLLSPFFSPASVVQIHCCKCLGTWFASIAASCTCSPREKASSRKCQARVWRMLVFFACVDLTTDYLTKNVIYSGRIGILLQRNTSIYTQQQKGFLTCGGMMLRWTCSA</sequence>
<proteinExistence type="predicted"/>
<dbReference type="VEuPathDB" id="FungiDB:I7I52_10235"/>
<dbReference type="Proteomes" id="UP000670092">
    <property type="component" value="Unassembled WGS sequence"/>
</dbReference>
<reference evidence="1 2" key="1">
    <citation type="submission" date="2021-01" db="EMBL/GenBank/DDBJ databases">
        <title>Chromosome-level genome assembly of a human fungal pathogen reveals clustering of transcriptionally co-regulated genes.</title>
        <authorList>
            <person name="Voorhies M."/>
            <person name="Cohen S."/>
            <person name="Shea T.P."/>
            <person name="Petrus S."/>
            <person name="Munoz J.F."/>
            <person name="Poplawski S."/>
            <person name="Goldman W.E."/>
            <person name="Michael T."/>
            <person name="Cuomo C.A."/>
            <person name="Sil A."/>
            <person name="Beyhan S."/>
        </authorList>
    </citation>
    <scope>NUCLEOTIDE SEQUENCE [LARGE SCALE GENOMIC DNA]</scope>
    <source>
        <strain evidence="1 2">G184AR</strain>
    </source>
</reference>
<comment type="caution">
    <text evidence="1">The sequence shown here is derived from an EMBL/GenBank/DDBJ whole genome shotgun (WGS) entry which is preliminary data.</text>
</comment>
<dbReference type="AlphaFoldDB" id="A0A8H7Z0Y5"/>
<accession>A0A8H7Z0Y5</accession>
<gene>
    <name evidence="1" type="ORF">I7I52_10235</name>
</gene>
<protein>
    <submittedName>
        <fullName evidence="1">Uncharacterized protein</fullName>
    </submittedName>
</protein>
<name>A0A8H7Z0Y5_AJECA</name>
<evidence type="ECO:0000313" key="2">
    <source>
        <dbReference type="Proteomes" id="UP000670092"/>
    </source>
</evidence>
<evidence type="ECO:0000313" key="1">
    <source>
        <dbReference type="EMBL" id="KAG5299802.1"/>
    </source>
</evidence>
<dbReference type="EMBL" id="JAEVHI010000002">
    <property type="protein sequence ID" value="KAG5299802.1"/>
    <property type="molecule type" value="Genomic_DNA"/>
</dbReference>